<dbReference type="AlphaFoldDB" id="E0NPD6"/>
<evidence type="ECO:0000313" key="2">
    <source>
        <dbReference type="Proteomes" id="UP000004394"/>
    </source>
</evidence>
<accession>E0NPD6</accession>
<protein>
    <submittedName>
        <fullName evidence="1">Uncharacterized protein</fullName>
    </submittedName>
</protein>
<dbReference type="EMBL" id="AEEI01000003">
    <property type="protein sequence ID" value="EFM03009.1"/>
    <property type="molecule type" value="Genomic_DNA"/>
</dbReference>
<evidence type="ECO:0000313" key="1">
    <source>
        <dbReference type="EMBL" id="EFM03009.1"/>
    </source>
</evidence>
<proteinExistence type="predicted"/>
<name>E0NPD6_9BACT</name>
<sequence length="45" mass="5230">MPYARFQVEKKADGDTKIDRAIYKRGRLLADPVSFRVADEQMFPV</sequence>
<keyword evidence="2" id="KW-1185">Reference proteome</keyword>
<comment type="caution">
    <text evidence="1">The sequence shown here is derived from an EMBL/GenBank/DDBJ whole genome shotgun (WGS) entry which is preliminary data.</text>
</comment>
<gene>
    <name evidence="1" type="ORF">HMPREF0658_0037</name>
</gene>
<dbReference type="Proteomes" id="UP000004394">
    <property type="component" value="Unassembled WGS sequence"/>
</dbReference>
<dbReference type="BioCyc" id="PMAR862515-HMP:GMOO-38-MONOMER"/>
<organism evidence="1 2">
    <name type="scientific">Hoylesella marshii DSM 16973 = JCM 13450</name>
    <dbReference type="NCBI Taxonomy" id="862515"/>
    <lineage>
        <taxon>Bacteria</taxon>
        <taxon>Pseudomonadati</taxon>
        <taxon>Bacteroidota</taxon>
        <taxon>Bacteroidia</taxon>
        <taxon>Bacteroidales</taxon>
        <taxon>Prevotellaceae</taxon>
        <taxon>Hoylesella</taxon>
    </lineage>
</organism>
<dbReference type="HOGENOM" id="CLU_3203523_0_0_10"/>
<reference evidence="1" key="1">
    <citation type="submission" date="2010-07" db="EMBL/GenBank/DDBJ databases">
        <authorList>
            <person name="Muzny D."/>
            <person name="Qin X."/>
            <person name="Deng J."/>
            <person name="Jiang H."/>
            <person name="Liu Y."/>
            <person name="Qu J."/>
            <person name="Song X.-Z."/>
            <person name="Zhang L."/>
            <person name="Thornton R."/>
            <person name="Coyle M."/>
            <person name="Francisco L."/>
            <person name="Jackson L."/>
            <person name="Javaid M."/>
            <person name="Korchina V."/>
            <person name="Kovar C."/>
            <person name="Mata R."/>
            <person name="Mathew T."/>
            <person name="Ngo R."/>
            <person name="Nguyen L."/>
            <person name="Nguyen N."/>
            <person name="Okwuonu G."/>
            <person name="Ongeri F."/>
            <person name="Pham C."/>
            <person name="Simmons D."/>
            <person name="Wilczek-Boney K."/>
            <person name="Hale W."/>
            <person name="Jakkamsetti A."/>
            <person name="Pham P."/>
            <person name="Ruth R."/>
            <person name="San Lucas F."/>
            <person name="Warren J."/>
            <person name="Zhang J."/>
            <person name="Zhao Z."/>
            <person name="Zhou C."/>
            <person name="Zhu D."/>
            <person name="Lee S."/>
            <person name="Bess C."/>
            <person name="Blankenburg K."/>
            <person name="Forbes L."/>
            <person name="Fu Q."/>
            <person name="Gubbala S."/>
            <person name="Hirani K."/>
            <person name="Jayaseelan J.C."/>
            <person name="Lara F."/>
            <person name="Munidasa M."/>
            <person name="Palculict T."/>
            <person name="Patil S."/>
            <person name="Pu L.-L."/>
            <person name="Saada N."/>
            <person name="Tang L."/>
            <person name="Weissenberger G."/>
            <person name="Zhu Y."/>
            <person name="Hemphill L."/>
            <person name="Shang Y."/>
            <person name="Youmans B."/>
            <person name="Ayvaz T."/>
            <person name="Ross M."/>
            <person name="Santibanez J."/>
            <person name="Aqrawi P."/>
            <person name="Gross S."/>
            <person name="Joshi V."/>
            <person name="Fowler G."/>
            <person name="Nazareth L."/>
            <person name="Reid J."/>
            <person name="Worley K."/>
            <person name="Petrosino J."/>
            <person name="Highlander S."/>
            <person name="Gibbs R."/>
        </authorList>
    </citation>
    <scope>NUCLEOTIDE SEQUENCE [LARGE SCALE GENOMIC DNA]</scope>
    <source>
        <strain evidence="1">DSM 16973</strain>
    </source>
</reference>